<dbReference type="EMBL" id="BAED01000067">
    <property type="protein sequence ID" value="GAB07442.1"/>
    <property type="molecule type" value="Genomic_DNA"/>
</dbReference>
<dbReference type="InterPro" id="IPR036615">
    <property type="entry name" value="Mur_ligase_C_dom_sf"/>
</dbReference>
<dbReference type="GO" id="GO:0046872">
    <property type="term" value="F:metal ion binding"/>
    <property type="evidence" value="ECO:0007669"/>
    <property type="project" value="UniProtKB-KW"/>
</dbReference>
<dbReference type="Pfam" id="PF08245">
    <property type="entry name" value="Mur_ligase_M"/>
    <property type="match status" value="1"/>
</dbReference>
<evidence type="ECO:0000256" key="17">
    <source>
        <dbReference type="ARBA" id="ARBA00049161"/>
    </source>
</evidence>
<comment type="caution">
    <text evidence="21">The sequence shown here is derived from an EMBL/GenBank/DDBJ whole genome shotgun (WGS) entry which is preliminary data.</text>
</comment>
<comment type="subunit">
    <text evidence="5">Monomer.</text>
</comment>
<feature type="domain" description="Mur ligase C-terminal" evidence="19">
    <location>
        <begin position="377"/>
        <end position="499"/>
    </location>
</feature>
<dbReference type="EC" id="6.3.2.17" evidence="7"/>
<dbReference type="GO" id="GO:0008841">
    <property type="term" value="F:dihydrofolate synthase activity"/>
    <property type="evidence" value="ECO:0007669"/>
    <property type="project" value="UniProtKB-EC"/>
</dbReference>
<dbReference type="RefSeq" id="WP_005192239.1">
    <property type="nucleotide sequence ID" value="NZ_BAED01000067.1"/>
</dbReference>
<evidence type="ECO:0000313" key="22">
    <source>
        <dbReference type="Proteomes" id="UP000006023"/>
    </source>
</evidence>
<dbReference type="Gene3D" id="3.40.1190.10">
    <property type="entry name" value="Mur-like, catalytic domain"/>
    <property type="match status" value="1"/>
</dbReference>
<evidence type="ECO:0000256" key="2">
    <source>
        <dbReference type="ARBA" id="ARBA00004799"/>
    </source>
</evidence>
<protein>
    <recommendedName>
        <fullName evidence="8">Dihydrofolate synthase/folylpolyglutamate synthase</fullName>
        <ecNumber evidence="6">6.3.2.12</ecNumber>
        <ecNumber evidence="7">6.3.2.17</ecNumber>
    </recommendedName>
    <alternativeName>
        <fullName evidence="15">Tetrahydrofolylpolyglutamate synthase</fullName>
    </alternativeName>
</protein>
<accession>G7GV17</accession>
<evidence type="ECO:0000256" key="13">
    <source>
        <dbReference type="ARBA" id="ARBA00022842"/>
    </source>
</evidence>
<keyword evidence="10" id="KW-0479">Metal-binding</keyword>
<evidence type="ECO:0000256" key="15">
    <source>
        <dbReference type="ARBA" id="ARBA00030592"/>
    </source>
</evidence>
<dbReference type="EC" id="6.3.2.12" evidence="6"/>
<evidence type="ECO:0000256" key="8">
    <source>
        <dbReference type="ARBA" id="ARBA00019357"/>
    </source>
</evidence>
<evidence type="ECO:0000256" key="12">
    <source>
        <dbReference type="ARBA" id="ARBA00022840"/>
    </source>
</evidence>
<comment type="cofactor">
    <cofactor evidence="1">
        <name>Mg(2+)</name>
        <dbReference type="ChEBI" id="CHEBI:18420"/>
    </cofactor>
</comment>
<dbReference type="GO" id="GO:0005524">
    <property type="term" value="F:ATP binding"/>
    <property type="evidence" value="ECO:0007669"/>
    <property type="project" value="UniProtKB-KW"/>
</dbReference>
<keyword evidence="12" id="KW-0067">ATP-binding</keyword>
<dbReference type="STRING" id="1075090.GOAMR_67_00140"/>
<evidence type="ECO:0000256" key="1">
    <source>
        <dbReference type="ARBA" id="ARBA00001946"/>
    </source>
</evidence>
<gene>
    <name evidence="21" type="primary">folC</name>
    <name evidence="21" type="ORF">GOAMR_67_00140</name>
</gene>
<evidence type="ECO:0000256" key="6">
    <source>
        <dbReference type="ARBA" id="ARBA00013023"/>
    </source>
</evidence>
<comment type="pathway">
    <text evidence="3">Cofactor biosynthesis; tetrahydrofolylpolyglutamate biosynthesis.</text>
</comment>
<feature type="domain" description="Mur ligase central" evidence="20">
    <location>
        <begin position="109"/>
        <end position="349"/>
    </location>
</feature>
<dbReference type="FunFam" id="3.40.1190.10:FF:000004">
    <property type="entry name" value="Dihydrofolate synthase/folylpolyglutamate synthase"/>
    <property type="match status" value="1"/>
</dbReference>
<dbReference type="NCBIfam" id="NF047860">
    <property type="entry name" value="Tet-DihydfolSynFolCMyb"/>
    <property type="match status" value="1"/>
</dbReference>
<dbReference type="Gene3D" id="3.90.190.20">
    <property type="entry name" value="Mur ligase, C-terminal domain"/>
    <property type="match status" value="1"/>
</dbReference>
<evidence type="ECO:0000313" key="21">
    <source>
        <dbReference type="EMBL" id="GAB07442.1"/>
    </source>
</evidence>
<evidence type="ECO:0000256" key="5">
    <source>
        <dbReference type="ARBA" id="ARBA00011245"/>
    </source>
</evidence>
<dbReference type="PANTHER" id="PTHR11136">
    <property type="entry name" value="FOLYLPOLYGLUTAMATE SYNTHASE-RELATED"/>
    <property type="match status" value="1"/>
</dbReference>
<dbReference type="InterPro" id="IPR013221">
    <property type="entry name" value="Mur_ligase_cen"/>
</dbReference>
<sequence>MSDSRDPGAPGADEIDLAHLAFEGDVTDAEPGGDPGVPGEPVHPLDDEGPADLSAYSADAASDLAELAEVEAELDTRWPETKIEPSLTRISTLMDLLGSPQLTYPSIHIAGTNGKTSVTRMIDALLIALHRRTGRITSPHLQLVTERISVDGKPIEPRTYIDTYRELEPYITMVDDSSTAAGGPRMSKFEVLTAMAYAAFAEAPVDVAVVETGMGGRWDATNVIDSQVRVITPIAMDHADYLGDTLTAIAGEKAGIITPRKGDDLGAQDPVAVIAPQDPAVMDVLLRQAVESETIVARQNSEFTVLESRLAVGGQLLTLQGLGGVYEEIFLPLHGAHQAANAALALAAVEAFFGAGAERQLDVDAVRAGFAAVSSPGRLERVRSAPSVFVDAAHNPHGATALANALAEEFDFRRLVGVVGVLGDKDAEGLLEALEPVLDHVVITNNGSPRALETETLAEIARAVFGEDRVTVEPFLPDAVETAIGLAEESDGQPVAGSGVVITGSVVTAGAARSLFGKEPS</sequence>
<dbReference type="eggNOG" id="COG0285">
    <property type="taxonomic scope" value="Bacteria"/>
</dbReference>
<organism evidence="21 22">
    <name type="scientific">Gordonia amarae NBRC 15530</name>
    <dbReference type="NCBI Taxonomy" id="1075090"/>
    <lineage>
        <taxon>Bacteria</taxon>
        <taxon>Bacillati</taxon>
        <taxon>Actinomycetota</taxon>
        <taxon>Actinomycetes</taxon>
        <taxon>Mycobacteriales</taxon>
        <taxon>Gordoniaceae</taxon>
        <taxon>Gordonia</taxon>
    </lineage>
</organism>
<evidence type="ECO:0000259" key="20">
    <source>
        <dbReference type="Pfam" id="PF08245"/>
    </source>
</evidence>
<evidence type="ECO:0000256" key="14">
    <source>
        <dbReference type="ARBA" id="ARBA00022909"/>
    </source>
</evidence>
<dbReference type="Proteomes" id="UP000006023">
    <property type="component" value="Unassembled WGS sequence"/>
</dbReference>
<keyword evidence="13" id="KW-0460">Magnesium</keyword>
<dbReference type="InterPro" id="IPR004101">
    <property type="entry name" value="Mur_ligase_C"/>
</dbReference>
<evidence type="ECO:0000256" key="7">
    <source>
        <dbReference type="ARBA" id="ARBA00013025"/>
    </source>
</evidence>
<evidence type="ECO:0000256" key="18">
    <source>
        <dbReference type="SAM" id="MobiDB-lite"/>
    </source>
</evidence>
<evidence type="ECO:0000256" key="16">
    <source>
        <dbReference type="ARBA" id="ARBA00047493"/>
    </source>
</evidence>
<keyword evidence="14" id="KW-0289">Folate biosynthesis</keyword>
<comment type="catalytic activity">
    <reaction evidence="16">
        <text>(6S)-5,6,7,8-tetrahydrofolyl-(gamma-L-Glu)(n) + L-glutamate + ATP = (6S)-5,6,7,8-tetrahydrofolyl-(gamma-L-Glu)(n+1) + ADP + phosphate + H(+)</text>
        <dbReference type="Rhea" id="RHEA:10580"/>
        <dbReference type="Rhea" id="RHEA-COMP:14738"/>
        <dbReference type="Rhea" id="RHEA-COMP:14740"/>
        <dbReference type="ChEBI" id="CHEBI:15378"/>
        <dbReference type="ChEBI" id="CHEBI:29985"/>
        <dbReference type="ChEBI" id="CHEBI:30616"/>
        <dbReference type="ChEBI" id="CHEBI:43474"/>
        <dbReference type="ChEBI" id="CHEBI:141005"/>
        <dbReference type="ChEBI" id="CHEBI:456216"/>
        <dbReference type="EC" id="6.3.2.17"/>
    </reaction>
</comment>
<keyword evidence="9" id="KW-0436">Ligase</keyword>
<dbReference type="NCBIfam" id="TIGR01499">
    <property type="entry name" value="folC"/>
    <property type="match status" value="1"/>
</dbReference>
<dbReference type="InterPro" id="IPR036565">
    <property type="entry name" value="Mur-like_cat_sf"/>
</dbReference>
<evidence type="ECO:0000259" key="19">
    <source>
        <dbReference type="Pfam" id="PF02875"/>
    </source>
</evidence>
<dbReference type="AlphaFoldDB" id="G7GV17"/>
<feature type="region of interest" description="Disordered" evidence="18">
    <location>
        <begin position="21"/>
        <end position="53"/>
    </location>
</feature>
<dbReference type="SUPFAM" id="SSF53623">
    <property type="entry name" value="MurD-like peptide ligases, catalytic domain"/>
    <property type="match status" value="1"/>
</dbReference>
<reference evidence="21 22" key="1">
    <citation type="submission" date="2011-11" db="EMBL/GenBank/DDBJ databases">
        <title>Whole genome shotgun sequence of Gordonia amarae NBRC 15530.</title>
        <authorList>
            <person name="Takarada H."/>
            <person name="Hosoyama A."/>
            <person name="Tsuchikane K."/>
            <person name="Katsumata H."/>
            <person name="Yamazaki S."/>
            <person name="Fujita N."/>
        </authorList>
    </citation>
    <scope>NUCLEOTIDE SEQUENCE [LARGE SCALE GENOMIC DNA]</scope>
    <source>
        <strain evidence="21 22">NBRC 15530</strain>
    </source>
</reference>
<dbReference type="PROSITE" id="PS01012">
    <property type="entry name" value="FOLYLPOLYGLU_SYNT_2"/>
    <property type="match status" value="1"/>
</dbReference>
<dbReference type="InterPro" id="IPR018109">
    <property type="entry name" value="Folylpolyglutamate_synth_CS"/>
</dbReference>
<dbReference type="Pfam" id="PF02875">
    <property type="entry name" value="Mur_ligase_C"/>
    <property type="match status" value="1"/>
</dbReference>
<dbReference type="InterPro" id="IPR001645">
    <property type="entry name" value="Folylpolyglutamate_synth"/>
</dbReference>
<keyword evidence="22" id="KW-1185">Reference proteome</keyword>
<keyword evidence="11" id="KW-0547">Nucleotide-binding</keyword>
<dbReference type="SUPFAM" id="SSF53244">
    <property type="entry name" value="MurD-like peptide ligases, peptide-binding domain"/>
    <property type="match status" value="1"/>
</dbReference>
<evidence type="ECO:0000256" key="3">
    <source>
        <dbReference type="ARBA" id="ARBA00005150"/>
    </source>
</evidence>
<evidence type="ECO:0000256" key="11">
    <source>
        <dbReference type="ARBA" id="ARBA00022741"/>
    </source>
</evidence>
<evidence type="ECO:0000256" key="10">
    <source>
        <dbReference type="ARBA" id="ARBA00022723"/>
    </source>
</evidence>
<dbReference type="PANTHER" id="PTHR11136:SF0">
    <property type="entry name" value="DIHYDROFOLATE SYNTHETASE-RELATED"/>
    <property type="match status" value="1"/>
</dbReference>
<comment type="pathway">
    <text evidence="2">Cofactor biosynthesis; tetrahydrofolate biosynthesis; 7,8-dihydrofolate from 2-amino-4-hydroxy-6-hydroxymethyl-7,8-dihydropteridine diphosphate and 4-aminobenzoate: step 2/2.</text>
</comment>
<evidence type="ECO:0000256" key="9">
    <source>
        <dbReference type="ARBA" id="ARBA00022598"/>
    </source>
</evidence>
<name>G7GV17_9ACTN</name>
<evidence type="ECO:0000256" key="4">
    <source>
        <dbReference type="ARBA" id="ARBA00008276"/>
    </source>
</evidence>
<comment type="similarity">
    <text evidence="4">Belongs to the folylpolyglutamate synthase family.</text>
</comment>
<dbReference type="GO" id="GO:0046656">
    <property type="term" value="P:folic acid biosynthetic process"/>
    <property type="evidence" value="ECO:0007669"/>
    <property type="project" value="UniProtKB-KW"/>
</dbReference>
<comment type="catalytic activity">
    <reaction evidence="17">
        <text>7,8-dihydropteroate + L-glutamate + ATP = 7,8-dihydrofolate + ADP + phosphate + H(+)</text>
        <dbReference type="Rhea" id="RHEA:23584"/>
        <dbReference type="ChEBI" id="CHEBI:15378"/>
        <dbReference type="ChEBI" id="CHEBI:17839"/>
        <dbReference type="ChEBI" id="CHEBI:29985"/>
        <dbReference type="ChEBI" id="CHEBI:30616"/>
        <dbReference type="ChEBI" id="CHEBI:43474"/>
        <dbReference type="ChEBI" id="CHEBI:57451"/>
        <dbReference type="ChEBI" id="CHEBI:456216"/>
        <dbReference type="EC" id="6.3.2.12"/>
    </reaction>
</comment>
<dbReference type="GO" id="GO:0004326">
    <property type="term" value="F:tetrahydrofolylpolyglutamate synthase activity"/>
    <property type="evidence" value="ECO:0007669"/>
    <property type="project" value="UniProtKB-EC"/>
</dbReference>
<dbReference type="GO" id="GO:0005737">
    <property type="term" value="C:cytoplasm"/>
    <property type="evidence" value="ECO:0007669"/>
    <property type="project" value="TreeGrafter"/>
</dbReference>
<proteinExistence type="inferred from homology"/>